<evidence type="ECO:0000313" key="1">
    <source>
        <dbReference type="EMBL" id="CAG7894944.1"/>
    </source>
</evidence>
<sequence>ISRSVENTERKRKAVIDQSDQTAVEERVQFPTFDGLDLLRWTDHSLLF</sequence>
<feature type="non-terminal residue" evidence="1">
    <location>
        <position position="48"/>
    </location>
</feature>
<dbReference type="AlphaFoldDB" id="A0A8D9H8A7"/>
<gene>
    <name evidence="1" type="ORF">BRAPAZ1V2_A02P38960.2</name>
</gene>
<evidence type="ECO:0000313" key="2">
    <source>
        <dbReference type="Proteomes" id="UP000694005"/>
    </source>
</evidence>
<protein>
    <submittedName>
        <fullName evidence="1">Uncharacterized protein</fullName>
    </submittedName>
</protein>
<dbReference type="EMBL" id="LS974618">
    <property type="protein sequence ID" value="CAG7894944.1"/>
    <property type="molecule type" value="Genomic_DNA"/>
</dbReference>
<dbReference type="Proteomes" id="UP000694005">
    <property type="component" value="Chromosome A02"/>
</dbReference>
<name>A0A8D9H8A7_BRACM</name>
<proteinExistence type="predicted"/>
<dbReference type="Gramene" id="A02p38960.2_BraZ1">
    <property type="protein sequence ID" value="A02p38960.2_BraZ1.CDS"/>
    <property type="gene ID" value="A02g38960.2_BraZ1"/>
</dbReference>
<accession>A0A8D9H8A7</accession>
<organism evidence="1 2">
    <name type="scientific">Brassica campestris</name>
    <name type="common">Field mustard</name>
    <dbReference type="NCBI Taxonomy" id="3711"/>
    <lineage>
        <taxon>Eukaryota</taxon>
        <taxon>Viridiplantae</taxon>
        <taxon>Streptophyta</taxon>
        <taxon>Embryophyta</taxon>
        <taxon>Tracheophyta</taxon>
        <taxon>Spermatophyta</taxon>
        <taxon>Magnoliopsida</taxon>
        <taxon>eudicotyledons</taxon>
        <taxon>Gunneridae</taxon>
        <taxon>Pentapetalae</taxon>
        <taxon>rosids</taxon>
        <taxon>malvids</taxon>
        <taxon>Brassicales</taxon>
        <taxon>Brassicaceae</taxon>
        <taxon>Brassiceae</taxon>
        <taxon>Brassica</taxon>
    </lineage>
</organism>
<reference evidence="1 2" key="1">
    <citation type="submission" date="2021-07" db="EMBL/GenBank/DDBJ databases">
        <authorList>
            <consortium name="Genoscope - CEA"/>
            <person name="William W."/>
        </authorList>
    </citation>
    <scope>NUCLEOTIDE SEQUENCE [LARGE SCALE GENOMIC DNA]</scope>
</reference>